<dbReference type="SUPFAM" id="SSF46689">
    <property type="entry name" value="Homeodomain-like"/>
    <property type="match status" value="1"/>
</dbReference>
<evidence type="ECO:0000313" key="7">
    <source>
        <dbReference type="Proteomes" id="UP000076447"/>
    </source>
</evidence>
<name>A0A161XJP3_9CELL</name>
<evidence type="ECO:0000256" key="4">
    <source>
        <dbReference type="PROSITE-ProRule" id="PRU00335"/>
    </source>
</evidence>
<proteinExistence type="predicted"/>
<dbReference type="PANTHER" id="PTHR30055">
    <property type="entry name" value="HTH-TYPE TRANSCRIPTIONAL REGULATOR RUTR"/>
    <property type="match status" value="1"/>
</dbReference>
<dbReference type="InterPro" id="IPR001647">
    <property type="entry name" value="HTH_TetR"/>
</dbReference>
<dbReference type="EMBL" id="LRIE01000033">
    <property type="protein sequence ID" value="KZM36997.1"/>
    <property type="molecule type" value="Genomic_DNA"/>
</dbReference>
<dbReference type="STRING" id="43678.OJAG_02890"/>
<organism evidence="6 7">
    <name type="scientific">Oerskovia enterophila</name>
    <dbReference type="NCBI Taxonomy" id="43678"/>
    <lineage>
        <taxon>Bacteria</taxon>
        <taxon>Bacillati</taxon>
        <taxon>Actinomycetota</taxon>
        <taxon>Actinomycetes</taxon>
        <taxon>Micrococcales</taxon>
        <taxon>Cellulomonadaceae</taxon>
        <taxon>Oerskovia</taxon>
    </lineage>
</organism>
<dbReference type="GO" id="GO:0000976">
    <property type="term" value="F:transcription cis-regulatory region binding"/>
    <property type="evidence" value="ECO:0007669"/>
    <property type="project" value="TreeGrafter"/>
</dbReference>
<dbReference type="PANTHER" id="PTHR30055:SF234">
    <property type="entry name" value="HTH-TYPE TRANSCRIPTIONAL REGULATOR BETI"/>
    <property type="match status" value="1"/>
</dbReference>
<reference evidence="6 7" key="1">
    <citation type="submission" date="2016-01" db="EMBL/GenBank/DDBJ databases">
        <title>Genome sequence of Oerskovia enterophila VJag, an agar and cellulose degrading bacterium.</title>
        <authorList>
            <person name="Poehlein A."/>
            <person name="Jag V."/>
            <person name="Bengelsdorf F."/>
            <person name="Duerre P."/>
            <person name="Daniel R."/>
        </authorList>
    </citation>
    <scope>NUCLEOTIDE SEQUENCE [LARGE SCALE GENOMIC DNA]</scope>
    <source>
        <strain evidence="6 7">VJag</strain>
    </source>
</reference>
<dbReference type="GO" id="GO:0003700">
    <property type="term" value="F:DNA-binding transcription factor activity"/>
    <property type="evidence" value="ECO:0007669"/>
    <property type="project" value="TreeGrafter"/>
</dbReference>
<feature type="domain" description="HTH tetR-type" evidence="5">
    <location>
        <begin position="6"/>
        <end position="67"/>
    </location>
</feature>
<dbReference type="AlphaFoldDB" id="A0A161XJP3"/>
<keyword evidence="2 4" id="KW-0238">DNA-binding</keyword>
<keyword evidence="1" id="KW-0805">Transcription regulation</keyword>
<protein>
    <submittedName>
        <fullName evidence="6">Putative DNA-binding transcriptional regulator</fullName>
    </submittedName>
</protein>
<evidence type="ECO:0000259" key="5">
    <source>
        <dbReference type="PROSITE" id="PS50977"/>
    </source>
</evidence>
<evidence type="ECO:0000256" key="3">
    <source>
        <dbReference type="ARBA" id="ARBA00023163"/>
    </source>
</evidence>
<dbReference type="Gene3D" id="1.10.357.10">
    <property type="entry name" value="Tetracycline Repressor, domain 2"/>
    <property type="match status" value="1"/>
</dbReference>
<evidence type="ECO:0000313" key="6">
    <source>
        <dbReference type="EMBL" id="KZM36997.1"/>
    </source>
</evidence>
<dbReference type="InterPro" id="IPR009057">
    <property type="entry name" value="Homeodomain-like_sf"/>
</dbReference>
<accession>A0A161XJP3</accession>
<sequence>MGQHSDRARETLLNSAEELFARDGIDAVSNRRITEHAGTANHSAIAYHFGGRDELLRALLGRHLEEMNRRRTALVASLSDDADVRDLLACLLLPWIEHLASLPVPSWRARFVFQVRTVPSVAEALAGLTTANPVVEDLVRRLQAALSGLPPRVVRGRFEILGPMTLGVCAEHEARVHEGTPPAWTGVGYFLIDVSAGMLAAPVTHPDDYLTVPSTPFLL</sequence>
<evidence type="ECO:0000256" key="2">
    <source>
        <dbReference type="ARBA" id="ARBA00023125"/>
    </source>
</evidence>
<dbReference type="Proteomes" id="UP000076447">
    <property type="component" value="Unassembled WGS sequence"/>
</dbReference>
<dbReference type="PROSITE" id="PS50977">
    <property type="entry name" value="HTH_TETR_2"/>
    <property type="match status" value="1"/>
</dbReference>
<evidence type="ECO:0000256" key="1">
    <source>
        <dbReference type="ARBA" id="ARBA00023015"/>
    </source>
</evidence>
<dbReference type="OrthoDB" id="2356263at2"/>
<dbReference type="RefSeq" id="WP_068706780.1">
    <property type="nucleotide sequence ID" value="NZ_LRIE01000033.1"/>
</dbReference>
<feature type="DNA-binding region" description="H-T-H motif" evidence="4">
    <location>
        <begin position="30"/>
        <end position="49"/>
    </location>
</feature>
<dbReference type="PATRIC" id="fig|43678.3.peg.306"/>
<comment type="caution">
    <text evidence="6">The sequence shown here is derived from an EMBL/GenBank/DDBJ whole genome shotgun (WGS) entry which is preliminary data.</text>
</comment>
<dbReference type="Pfam" id="PF00440">
    <property type="entry name" value="TetR_N"/>
    <property type="match status" value="1"/>
</dbReference>
<gene>
    <name evidence="6" type="ORF">OJAG_02890</name>
</gene>
<keyword evidence="3" id="KW-0804">Transcription</keyword>
<dbReference type="InterPro" id="IPR050109">
    <property type="entry name" value="HTH-type_TetR-like_transc_reg"/>
</dbReference>